<evidence type="ECO:0000313" key="2">
    <source>
        <dbReference type="EMBL" id="PXY42839.1"/>
    </source>
</evidence>
<dbReference type="NCBIfam" id="TIGR03696">
    <property type="entry name" value="Rhs_assc_core"/>
    <property type="match status" value="1"/>
</dbReference>
<accession>A0A2V4BUY9</accession>
<feature type="region of interest" description="Disordered" evidence="1">
    <location>
        <begin position="68"/>
        <end position="96"/>
    </location>
</feature>
<reference evidence="2 3" key="1">
    <citation type="submission" date="2018-05" db="EMBL/GenBank/DDBJ databases">
        <title>Flavobacterium sp. strain IMCC34759, incomplete genome.</title>
        <authorList>
            <person name="Joung Y."/>
            <person name="Cho J."/>
        </authorList>
    </citation>
    <scope>NUCLEOTIDE SEQUENCE [LARGE SCALE GENOMIC DNA]</scope>
    <source>
        <strain evidence="2 3">IMCC34759</strain>
    </source>
</reference>
<dbReference type="InterPro" id="IPR022385">
    <property type="entry name" value="Rhs_assc_core"/>
</dbReference>
<feature type="compositionally biased region" description="Polar residues" evidence="1">
    <location>
        <begin position="75"/>
        <end position="94"/>
    </location>
</feature>
<organism evidence="2 3">
    <name type="scientific">Flavobacterium cheongpyeongense</name>
    <dbReference type="NCBI Taxonomy" id="2212651"/>
    <lineage>
        <taxon>Bacteria</taxon>
        <taxon>Pseudomonadati</taxon>
        <taxon>Bacteroidota</taxon>
        <taxon>Flavobacteriia</taxon>
        <taxon>Flavobacteriales</taxon>
        <taxon>Flavobacteriaceae</taxon>
        <taxon>Flavobacterium</taxon>
    </lineage>
</organism>
<comment type="caution">
    <text evidence="2">The sequence shown here is derived from an EMBL/GenBank/DDBJ whole genome shotgun (WGS) entry which is preliminary data.</text>
</comment>
<dbReference type="Gene3D" id="2.180.10.10">
    <property type="entry name" value="RHS repeat-associated core"/>
    <property type="match status" value="1"/>
</dbReference>
<dbReference type="InterPro" id="IPR050708">
    <property type="entry name" value="T6SS_VgrG/RHS"/>
</dbReference>
<name>A0A2V4BUY9_9FLAO</name>
<sequence>MDKDDDGDGVYTKYEGVNPDGDLNPNTGNTLNTDHFTDRYGKWVVDLVPDYLDNDDDGDGVLTMYEGANPDGDGNPNTGTTLNTDAPVENNPNPNMREDTIPNYLDFDDDGDGYATWEEGANPDGDGNPNTGVTLDTDNEGIPDYLDYSNTVYPATRPIVLNNYVNLTGDKQYELSNHLGNVLSVISDKKIPTLASGALAYFNPEVLSYSDYYPFGQLVPNRHGSSDSYRYGFNGMEKDDELKGIGNSYDFGARMLDPRIGRWFAVDKMRMKAPDWSPYRFAFDNPLRFIDSDGNYETDGHYWTVYMIGLMIGLDSYRAEQLAYNVEKWDTMIHGDQAILNYTWADPNHQQRTHSLTGGSHDVEEFNTSLGILNGNGFDIEEMGRLIHRYGDTYAHSKLNGDGSMYGEDGYTLEHAFAEESDGSETSLRPDLIYERPGMYLEYVQNLSSIMAVKFGSNPKVKIDLAKFKEMTAYAQKNKVSLIGIINYEVSAMENKNSFHVQFATGSKFVEDLKSHEQHVDNTKKYLDSKGVNYSTEKQYKFKIFGIGFGYKGTKFNVKGSTNE</sequence>
<dbReference type="RefSeq" id="WP_110305014.1">
    <property type="nucleotide sequence ID" value="NZ_QJHK01000001.1"/>
</dbReference>
<dbReference type="PANTHER" id="PTHR32305:SF15">
    <property type="entry name" value="PROTEIN RHSA-RELATED"/>
    <property type="match status" value="1"/>
</dbReference>
<dbReference type="PANTHER" id="PTHR32305">
    <property type="match status" value="1"/>
</dbReference>
<dbReference type="AlphaFoldDB" id="A0A2V4BUY9"/>
<keyword evidence="3" id="KW-1185">Reference proteome</keyword>
<evidence type="ECO:0000313" key="3">
    <source>
        <dbReference type="Proteomes" id="UP000247903"/>
    </source>
</evidence>
<dbReference type="Proteomes" id="UP000247903">
    <property type="component" value="Unassembled WGS sequence"/>
</dbReference>
<gene>
    <name evidence="2" type="ORF">DMB65_02140</name>
</gene>
<proteinExistence type="predicted"/>
<evidence type="ECO:0000256" key="1">
    <source>
        <dbReference type="SAM" id="MobiDB-lite"/>
    </source>
</evidence>
<protein>
    <recommendedName>
        <fullName evidence="4">RHS repeat-associated core domain-containing protein</fullName>
    </recommendedName>
</protein>
<dbReference type="OrthoDB" id="2972467at2"/>
<dbReference type="EMBL" id="QJHK01000001">
    <property type="protein sequence ID" value="PXY42839.1"/>
    <property type="molecule type" value="Genomic_DNA"/>
</dbReference>
<feature type="region of interest" description="Disordered" evidence="1">
    <location>
        <begin position="1"/>
        <end position="27"/>
    </location>
</feature>
<evidence type="ECO:0008006" key="4">
    <source>
        <dbReference type="Google" id="ProtNLM"/>
    </source>
</evidence>